<dbReference type="EC" id="1.14.11.65" evidence="4"/>
<comment type="similarity">
    <text evidence="4">Belongs to the JHDM2 histone demethylase family.</text>
</comment>
<dbReference type="GO" id="GO:0046872">
    <property type="term" value="F:metal ion binding"/>
    <property type="evidence" value="ECO:0007669"/>
    <property type="project" value="UniProtKB-UniRule"/>
</dbReference>
<accession>A0AAV7LHW5</accession>
<dbReference type="PROSITE" id="PS51184">
    <property type="entry name" value="JMJC"/>
    <property type="match status" value="1"/>
</dbReference>
<dbReference type="GO" id="GO:0140683">
    <property type="term" value="F:histone H3K9me/H3K9me2 demethylase activity"/>
    <property type="evidence" value="ECO:0007669"/>
    <property type="project" value="UniProtKB-EC"/>
</dbReference>
<keyword evidence="2 4" id="KW-0479">Metal-binding</keyword>
<dbReference type="PANTHER" id="PTHR12549">
    <property type="entry name" value="JMJC DOMAIN-CONTAINING HISTONE DEMETHYLATION PROTEIN"/>
    <property type="match status" value="1"/>
</dbReference>
<evidence type="ECO:0000313" key="7">
    <source>
        <dbReference type="EMBL" id="KAJ1090638.1"/>
    </source>
</evidence>
<feature type="compositionally biased region" description="Basic and acidic residues" evidence="5">
    <location>
        <begin position="767"/>
        <end position="781"/>
    </location>
</feature>
<dbReference type="GO" id="GO:0006357">
    <property type="term" value="P:regulation of transcription by RNA polymerase II"/>
    <property type="evidence" value="ECO:0007669"/>
    <property type="project" value="TreeGrafter"/>
</dbReference>
<feature type="compositionally biased region" description="Basic and acidic residues" evidence="5">
    <location>
        <begin position="796"/>
        <end position="810"/>
    </location>
</feature>
<dbReference type="Gene3D" id="2.60.120.650">
    <property type="entry name" value="Cupin"/>
    <property type="match status" value="1"/>
</dbReference>
<feature type="compositionally biased region" description="Polar residues" evidence="5">
    <location>
        <begin position="164"/>
        <end position="175"/>
    </location>
</feature>
<evidence type="ECO:0000256" key="4">
    <source>
        <dbReference type="RuleBase" id="RU369087"/>
    </source>
</evidence>
<protein>
    <recommendedName>
        <fullName evidence="4">Lysine-specific demethylase</fullName>
        <ecNumber evidence="4">1.14.11.65</ecNumber>
    </recommendedName>
</protein>
<dbReference type="GO" id="GO:0070988">
    <property type="term" value="P:demethylation"/>
    <property type="evidence" value="ECO:0007669"/>
    <property type="project" value="UniProtKB-UniRule"/>
</dbReference>
<feature type="compositionally biased region" description="Basic and acidic residues" evidence="5">
    <location>
        <begin position="499"/>
        <end position="513"/>
    </location>
</feature>
<dbReference type="InterPro" id="IPR045109">
    <property type="entry name" value="LSDs-like"/>
</dbReference>
<organism evidence="7 8">
    <name type="scientific">Pleurodeles waltl</name>
    <name type="common">Iberian ribbed newt</name>
    <dbReference type="NCBI Taxonomy" id="8319"/>
    <lineage>
        <taxon>Eukaryota</taxon>
        <taxon>Metazoa</taxon>
        <taxon>Chordata</taxon>
        <taxon>Craniata</taxon>
        <taxon>Vertebrata</taxon>
        <taxon>Euteleostomi</taxon>
        <taxon>Amphibia</taxon>
        <taxon>Batrachia</taxon>
        <taxon>Caudata</taxon>
        <taxon>Salamandroidea</taxon>
        <taxon>Salamandridae</taxon>
        <taxon>Pleurodelinae</taxon>
        <taxon>Pleurodeles</taxon>
    </lineage>
</organism>
<comment type="caution">
    <text evidence="7">The sequence shown here is derived from an EMBL/GenBank/DDBJ whole genome shotgun (WGS) entry which is preliminary data.</text>
</comment>
<gene>
    <name evidence="7" type="ORF">NDU88_003768</name>
</gene>
<feature type="compositionally biased region" description="Basic and acidic residues" evidence="5">
    <location>
        <begin position="180"/>
        <end position="195"/>
    </location>
</feature>
<sequence>MFVEPPEDQAAEEQFPDWLTTESPERVWESELPPAAGQSCSQQPGSLCLTQAASRGCGAQEAGSHGLLLPLRAESTSVLSRQLSAGRQSIQAQLLRARHSRSSHLGNPPVAHEEEEEMDLEGQQTSPKRRRVQGEPSGPGRATGEERRGVQQPSNDNARHGIHQGNTEVGESSRSGNGGARDHPGNCDASSKDYPRYCAASESGYSGNGDSKEADTSENDTDREDGSAGQVSVKQAESPLHKFQAFCATGDPCHETRVNRTSPSTQEHAAFPRREEESPSRLEAFPVPTYRKRRNVSKERGHNSADTPCAPRNGEGMRDWLGRLAGQAPTWAETLAGSQASSYAHPYIYPFPVGGLETKGMLMAEKPTRAPTVGTLPGVHPPQEDTRTHEALRRLSAHCHLITGVKLFEGHPLFGPTLDSMSGLEEAPYSGSPGSIPRSSLGSCPPVLEDSHFVSANWHLGLYPPAWSHPINHIRPHHRASVQPAPENVLSARRKECSNRRESVLHPPAKDPRFSPVKTAPGLGSTVHTTGSEEDRLPQYGQMAALPYLEYPRGPSWRSEAHHLDSRTPLPRAKTAGSDTQSYRPLHLMEHSLVGSETSVPASSELQVSSPHEPASVSSESKEHVRSQSANQSITSGSAPGDRLPVVYETVESRRATIFAHSGPGAMLLPNHSQRDGPSEHHGMRSGKYTGRSVPGSCRDGEPCGPMSTRTPVEEGSRSGHSSKSGKLVACANPPRNHTKMKQTWLSRHSEQFSGHTTNQGFRSGKTQKEDQMDKNVDERGLQQAAKRPCDCISEEEPRGSPTEAKRSRPGEAQAGGDLEESGAEPKDIVEPKCSADLGDGTCAPREMYGTKSGDQTHVSLQSVPCIQLPEGTEHCYICKSQSQEATAETSCRFLHFRRLVRRLDGKLEADGLSTVDEAEDEDARDVVPRDRTRNPSPAKYLLSTLGDQFCEIISRDREALSWNQQEPQQIVACRKVFTGPQICDACQRAFFNSHWICSRCGFQMCLECQRSKEKALGKDPQGEEEQEKKCARGHDHSLSFLVPAQFISTQVLSHLWKVMHDMRVKYNINANCHCRQTFLTDAVLLGISLSKEKELKGTQTPPLQPGDYEEKPELKVIKEECTEPAEQSLSDEGPKAAAQNSTLCDLLTSTAVKLCLGQTGVRMAFAPVSSALPTDDRISSILDNIIAQVVERKIQERQQVDTQEVRSSSPPESSLQYPVPHQGGILWLQDPGDTNYRRFQEHWRQCQQPVLISGLNKNMKRILWGLEHLSGELRPLLPDTSPASRTPPPPDSVDSKEFWEGFIASAERLQLEKTRGIPRKGERNIEELRPSWLENLTTCLPLPEYCHPRGKLNLASYMLADQLWLCPRISATHGMKFDNRCIGTKNLAAEVADFLNILVHSEDPGGGFSEGQSFQQEILLRTDSDSTDGLLKEQLWTSREPPGALWHIFQAEDSEQIRRFLKRVCADQTHPSEDRSLPSDHQSCYLDLPLRRRLQEECGVKSWALLQFLGDAVVVPAGSPYQVHNFTNTISITQAFLSPENASLSAHLMRSARKTQPSTYNFSAQIEGAVFGAVKEAVEILQAYN</sequence>
<feature type="compositionally biased region" description="Polar residues" evidence="5">
    <location>
        <begin position="1201"/>
        <end position="1217"/>
    </location>
</feature>
<evidence type="ECO:0000256" key="5">
    <source>
        <dbReference type="SAM" id="MobiDB-lite"/>
    </source>
</evidence>
<keyword evidence="4" id="KW-0408">Iron</keyword>
<reference evidence="7" key="1">
    <citation type="journal article" date="2022" name="bioRxiv">
        <title>Sequencing and chromosome-scale assembly of the giantPleurodeles waltlgenome.</title>
        <authorList>
            <person name="Brown T."/>
            <person name="Elewa A."/>
            <person name="Iarovenko S."/>
            <person name="Subramanian E."/>
            <person name="Araus A.J."/>
            <person name="Petzold A."/>
            <person name="Susuki M."/>
            <person name="Suzuki K.-i.T."/>
            <person name="Hayashi T."/>
            <person name="Toyoda A."/>
            <person name="Oliveira C."/>
            <person name="Osipova E."/>
            <person name="Leigh N.D."/>
            <person name="Simon A."/>
            <person name="Yun M.H."/>
        </authorList>
    </citation>
    <scope>NUCLEOTIDE SEQUENCE</scope>
    <source>
        <strain evidence="7">20211129_DDA</strain>
        <tissue evidence="7">Liver</tissue>
    </source>
</reference>
<dbReference type="EMBL" id="JANPWB010000015">
    <property type="protein sequence ID" value="KAJ1090638.1"/>
    <property type="molecule type" value="Genomic_DNA"/>
</dbReference>
<dbReference type="SUPFAM" id="SSF51197">
    <property type="entry name" value="Clavaminate synthase-like"/>
    <property type="match status" value="1"/>
</dbReference>
<dbReference type="PANTHER" id="PTHR12549:SF4">
    <property type="entry name" value="LYSINE-SPECIFIC DEMETHYLASE HAIRLESS"/>
    <property type="match status" value="1"/>
</dbReference>
<feature type="compositionally biased region" description="Polar residues" evidence="5">
    <location>
        <begin position="595"/>
        <end position="610"/>
    </location>
</feature>
<comment type="catalytic activity">
    <reaction evidence="4">
        <text>N(6),N(6)-dimethyl-L-lysyl(9)-[histone H3] + 2 2-oxoglutarate + 2 O2 = L-lysyl(9)-[histone H3] + 2 formaldehyde + 2 succinate + 2 CO2</text>
        <dbReference type="Rhea" id="RHEA:60188"/>
        <dbReference type="Rhea" id="RHEA-COMP:15541"/>
        <dbReference type="Rhea" id="RHEA-COMP:15546"/>
        <dbReference type="ChEBI" id="CHEBI:15379"/>
        <dbReference type="ChEBI" id="CHEBI:16526"/>
        <dbReference type="ChEBI" id="CHEBI:16810"/>
        <dbReference type="ChEBI" id="CHEBI:16842"/>
        <dbReference type="ChEBI" id="CHEBI:29969"/>
        <dbReference type="ChEBI" id="CHEBI:30031"/>
        <dbReference type="ChEBI" id="CHEBI:61976"/>
        <dbReference type="EC" id="1.14.11.65"/>
    </reaction>
</comment>
<dbReference type="GO" id="GO:0003712">
    <property type="term" value="F:transcription coregulator activity"/>
    <property type="evidence" value="ECO:0007669"/>
    <property type="project" value="TreeGrafter"/>
</dbReference>
<dbReference type="GO" id="GO:0000785">
    <property type="term" value="C:chromatin"/>
    <property type="evidence" value="ECO:0007669"/>
    <property type="project" value="TreeGrafter"/>
</dbReference>
<keyword evidence="8" id="KW-1185">Reference proteome</keyword>
<feature type="domain" description="JmjC" evidence="6">
    <location>
        <begin position="1330"/>
        <end position="1554"/>
    </location>
</feature>
<feature type="compositionally biased region" description="Basic and acidic residues" evidence="5">
    <location>
        <begin position="673"/>
        <end position="683"/>
    </location>
</feature>
<evidence type="ECO:0000259" key="6">
    <source>
        <dbReference type="PROSITE" id="PS51184"/>
    </source>
</evidence>
<feature type="compositionally biased region" description="Basic and acidic residues" evidence="5">
    <location>
        <begin position="270"/>
        <end position="280"/>
    </location>
</feature>
<dbReference type="InterPro" id="IPR003347">
    <property type="entry name" value="JmjC_dom"/>
</dbReference>
<proteinExistence type="inferred from homology"/>
<dbReference type="Proteomes" id="UP001066276">
    <property type="component" value="Chromosome 11"/>
</dbReference>
<feature type="region of interest" description="Disordered" evidence="5">
    <location>
        <begin position="595"/>
        <end position="643"/>
    </location>
</feature>
<feature type="compositionally biased region" description="Polar residues" evidence="5">
    <location>
        <begin position="627"/>
        <end position="638"/>
    </location>
</feature>
<feature type="region of interest" description="Disordered" evidence="5">
    <location>
        <begin position="84"/>
        <end position="235"/>
    </location>
</feature>
<dbReference type="SMART" id="SM00558">
    <property type="entry name" value="JmjC"/>
    <property type="match status" value="1"/>
</dbReference>
<feature type="region of interest" description="Disordered" evidence="5">
    <location>
        <begin position="558"/>
        <end position="581"/>
    </location>
</feature>
<name>A0AAV7LHW5_PLEWA</name>
<feature type="region of interest" description="Disordered" evidence="5">
    <location>
        <begin position="1198"/>
        <end position="1218"/>
    </location>
</feature>
<feature type="region of interest" description="Disordered" evidence="5">
    <location>
        <begin position="295"/>
        <end position="314"/>
    </location>
</feature>
<comment type="subcellular location">
    <subcellularLocation>
        <location evidence="1 4">Nucleus</location>
    </subcellularLocation>
</comment>
<feature type="region of interest" description="Disordered" evidence="5">
    <location>
        <begin position="257"/>
        <end position="281"/>
    </location>
</feature>
<comment type="function">
    <text evidence="4">Histone demethylase that specifically demethylates 'Lys-9' of histone H3, thereby playing a central role in histone code.</text>
</comment>
<comment type="domain">
    <text evidence="4">Leu-Xaa-Xaa-Leu-Leu (LXXLL) motifs are known to mediate the association with nuclear receptors.</text>
</comment>
<evidence type="ECO:0000313" key="8">
    <source>
        <dbReference type="Proteomes" id="UP001066276"/>
    </source>
</evidence>
<feature type="region of interest" description="Disordered" evidence="5">
    <location>
        <begin position="663"/>
        <end position="833"/>
    </location>
</feature>
<evidence type="ECO:0000256" key="2">
    <source>
        <dbReference type="ARBA" id="ARBA00022723"/>
    </source>
</evidence>
<comment type="cofactor">
    <cofactor evidence="4">
        <name>Fe(2+)</name>
        <dbReference type="ChEBI" id="CHEBI:29033"/>
    </cofactor>
    <text evidence="4">Binds 1 Fe(2+) ion per subunit.</text>
</comment>
<dbReference type="GO" id="GO:0031490">
    <property type="term" value="F:chromatin DNA binding"/>
    <property type="evidence" value="ECO:0007669"/>
    <property type="project" value="TreeGrafter"/>
</dbReference>
<feature type="compositionally biased region" description="Polar residues" evidence="5">
    <location>
        <begin position="742"/>
        <end position="762"/>
    </location>
</feature>
<evidence type="ECO:0000256" key="1">
    <source>
        <dbReference type="ARBA" id="ARBA00004123"/>
    </source>
</evidence>
<keyword evidence="3 4" id="KW-0539">Nucleus</keyword>
<comment type="domain">
    <text evidence="4">The JmjC domain and the C6-type zinc-finger are required for the demethylation activity.</text>
</comment>
<feature type="region of interest" description="Disordered" evidence="5">
    <location>
        <begin position="1276"/>
        <end position="1295"/>
    </location>
</feature>
<dbReference type="GO" id="GO:0000118">
    <property type="term" value="C:histone deacetylase complex"/>
    <property type="evidence" value="ECO:0007669"/>
    <property type="project" value="UniProtKB-UniRule"/>
</dbReference>
<feature type="region of interest" description="Disordered" evidence="5">
    <location>
        <begin position="499"/>
        <end position="533"/>
    </location>
</feature>
<evidence type="ECO:0000256" key="3">
    <source>
        <dbReference type="ARBA" id="ARBA00023242"/>
    </source>
</evidence>
<dbReference type="Pfam" id="PF02373">
    <property type="entry name" value="JmjC"/>
    <property type="match status" value="1"/>
</dbReference>